<evidence type="ECO:0008006" key="10">
    <source>
        <dbReference type="Google" id="ProtNLM"/>
    </source>
</evidence>
<dbReference type="PRINTS" id="PR00173">
    <property type="entry name" value="EDTRNSPORT"/>
</dbReference>
<reference evidence="8 9" key="1">
    <citation type="submission" date="2019-03" db="EMBL/GenBank/DDBJ databases">
        <title>Genomic Encyclopedia of Type Strains, Phase IV (KMG-IV): sequencing the most valuable type-strain genomes for metagenomic binning, comparative biology and taxonomic classification.</title>
        <authorList>
            <person name="Goeker M."/>
        </authorList>
    </citation>
    <scope>NUCLEOTIDE SEQUENCE [LARGE SCALE GENOMIC DNA]</scope>
    <source>
        <strain evidence="8 9">DSM 24455</strain>
    </source>
</reference>
<dbReference type="InterPro" id="IPR036458">
    <property type="entry name" value="Na:dicarbo_symporter_sf"/>
</dbReference>
<feature type="transmembrane region" description="Helical" evidence="7">
    <location>
        <begin position="232"/>
        <end position="255"/>
    </location>
</feature>
<dbReference type="EMBL" id="SOAZ01000013">
    <property type="protein sequence ID" value="TDT56519.1"/>
    <property type="molecule type" value="Genomic_DNA"/>
</dbReference>
<evidence type="ECO:0000313" key="9">
    <source>
        <dbReference type="Proteomes" id="UP000295325"/>
    </source>
</evidence>
<comment type="caution">
    <text evidence="8">The sequence shown here is derived from an EMBL/GenBank/DDBJ whole genome shotgun (WGS) entry which is preliminary data.</text>
</comment>
<keyword evidence="6 7" id="KW-0472">Membrane</keyword>
<dbReference type="PANTHER" id="PTHR42865:SF7">
    <property type="entry name" value="PROTON_GLUTAMATE-ASPARTATE SYMPORTER"/>
    <property type="match status" value="1"/>
</dbReference>
<dbReference type="GO" id="GO:0005886">
    <property type="term" value="C:plasma membrane"/>
    <property type="evidence" value="ECO:0007669"/>
    <property type="project" value="UniProtKB-SubCell"/>
</dbReference>
<dbReference type="AlphaFoldDB" id="A0A4R7KKZ4"/>
<dbReference type="Pfam" id="PF00375">
    <property type="entry name" value="SDF"/>
    <property type="match status" value="1"/>
</dbReference>
<dbReference type="OrthoDB" id="7778689at2"/>
<feature type="transmembrane region" description="Helical" evidence="7">
    <location>
        <begin position="54"/>
        <end position="75"/>
    </location>
</feature>
<gene>
    <name evidence="8" type="ORF">EDD71_11364</name>
</gene>
<keyword evidence="2" id="KW-0813">Transport</keyword>
<feature type="transmembrane region" description="Helical" evidence="7">
    <location>
        <begin position="267"/>
        <end position="288"/>
    </location>
</feature>
<feature type="transmembrane region" description="Helical" evidence="7">
    <location>
        <begin position="152"/>
        <end position="172"/>
    </location>
</feature>
<keyword evidence="5 7" id="KW-1133">Transmembrane helix</keyword>
<feature type="transmembrane region" description="Helical" evidence="7">
    <location>
        <begin position="202"/>
        <end position="220"/>
    </location>
</feature>
<evidence type="ECO:0000256" key="7">
    <source>
        <dbReference type="SAM" id="Phobius"/>
    </source>
</evidence>
<name>A0A4R7KKZ4_9CLOT</name>
<dbReference type="InterPro" id="IPR001991">
    <property type="entry name" value="Na-dicarboxylate_symporter"/>
</dbReference>
<evidence type="ECO:0000256" key="1">
    <source>
        <dbReference type="ARBA" id="ARBA00004651"/>
    </source>
</evidence>
<feature type="transmembrane region" description="Helical" evidence="7">
    <location>
        <begin position="87"/>
        <end position="109"/>
    </location>
</feature>
<evidence type="ECO:0000256" key="6">
    <source>
        <dbReference type="ARBA" id="ARBA00023136"/>
    </source>
</evidence>
<organism evidence="8 9">
    <name type="scientific">Fonticella tunisiensis</name>
    <dbReference type="NCBI Taxonomy" id="1096341"/>
    <lineage>
        <taxon>Bacteria</taxon>
        <taxon>Bacillati</taxon>
        <taxon>Bacillota</taxon>
        <taxon>Clostridia</taxon>
        <taxon>Eubacteriales</taxon>
        <taxon>Clostridiaceae</taxon>
        <taxon>Fonticella</taxon>
    </lineage>
</organism>
<dbReference type="GO" id="GO:0015293">
    <property type="term" value="F:symporter activity"/>
    <property type="evidence" value="ECO:0007669"/>
    <property type="project" value="UniProtKB-KW"/>
</dbReference>
<dbReference type="Gene3D" id="1.10.3860.10">
    <property type="entry name" value="Sodium:dicarboxylate symporter"/>
    <property type="match status" value="1"/>
</dbReference>
<sequence>MSLVVSIILLAFLYFLKRKKVKFSYRVLIAMILGIAVGAAFKEKALVIEPVGKAFVGLIKMIVIPLVVSSIISSITSLEGADKLKSIGIKTIGLLLFTTAIATVVGIIIGKIMDLGAGVQFVKDASFKAREIPTLSKVLLDLIPSNPVNSMAQGQIVPVIIFSLFIAVAITIEGSRKPETVKPVKDFFDSFSKIMFRVTKTVIKLTPYGVFGLMTAMAAKNGLSTLLPLGKFIIAIYIACIIQIAVIHSGLVAFVAKVNPLRFFKKIYPAQVVAFTTQSSYGTLPVTIKTLTERVKISEEVANFAAPMGATIGMNACGGIYPAMVAIFVARIFGIELTISHYLMLILTTTIGSFGIAGVPGTASIAATVTLASLGLPVEGLAMLMGIDAIIDMMRTATNVTGAQVVALLVADSEGEFDREAFNSVKVDTLELSI</sequence>
<dbReference type="GO" id="GO:0006835">
    <property type="term" value="P:dicarboxylic acid transport"/>
    <property type="evidence" value="ECO:0007669"/>
    <property type="project" value="TreeGrafter"/>
</dbReference>
<keyword evidence="3" id="KW-1003">Cell membrane</keyword>
<keyword evidence="9" id="KW-1185">Reference proteome</keyword>
<dbReference type="Proteomes" id="UP000295325">
    <property type="component" value="Unassembled WGS sequence"/>
</dbReference>
<dbReference type="SUPFAM" id="SSF118215">
    <property type="entry name" value="Proton glutamate symport protein"/>
    <property type="match status" value="1"/>
</dbReference>
<feature type="transmembrane region" description="Helical" evidence="7">
    <location>
        <begin position="365"/>
        <end position="387"/>
    </location>
</feature>
<feature type="transmembrane region" description="Helical" evidence="7">
    <location>
        <begin position="308"/>
        <end position="330"/>
    </location>
</feature>
<keyword evidence="4 7" id="KW-0812">Transmembrane</keyword>
<dbReference type="PANTHER" id="PTHR42865">
    <property type="entry name" value="PROTON/GLUTAMATE-ASPARTATE SYMPORTER"/>
    <property type="match status" value="1"/>
</dbReference>
<dbReference type="RefSeq" id="WP_133628408.1">
    <property type="nucleotide sequence ID" value="NZ_SOAZ01000013.1"/>
</dbReference>
<accession>A0A4R7KKZ4</accession>
<protein>
    <recommendedName>
        <fullName evidence="10">Na+/H+-dicarboxylate symporter</fullName>
    </recommendedName>
</protein>
<proteinExistence type="predicted"/>
<feature type="transmembrane region" description="Helical" evidence="7">
    <location>
        <begin position="342"/>
        <end position="359"/>
    </location>
</feature>
<evidence type="ECO:0000256" key="5">
    <source>
        <dbReference type="ARBA" id="ARBA00022989"/>
    </source>
</evidence>
<evidence type="ECO:0000256" key="2">
    <source>
        <dbReference type="ARBA" id="ARBA00022448"/>
    </source>
</evidence>
<evidence type="ECO:0000313" key="8">
    <source>
        <dbReference type="EMBL" id="TDT56519.1"/>
    </source>
</evidence>
<feature type="transmembrane region" description="Helical" evidence="7">
    <location>
        <begin position="23"/>
        <end position="42"/>
    </location>
</feature>
<evidence type="ECO:0000256" key="4">
    <source>
        <dbReference type="ARBA" id="ARBA00022692"/>
    </source>
</evidence>
<comment type="subcellular location">
    <subcellularLocation>
        <location evidence="1">Cell membrane</location>
        <topology evidence="1">Multi-pass membrane protein</topology>
    </subcellularLocation>
</comment>
<evidence type="ECO:0000256" key="3">
    <source>
        <dbReference type="ARBA" id="ARBA00022475"/>
    </source>
</evidence>